<dbReference type="GO" id="GO:0016020">
    <property type="term" value="C:membrane"/>
    <property type="evidence" value="ECO:0007669"/>
    <property type="project" value="UniProtKB-SubCell"/>
</dbReference>
<keyword evidence="7 9" id="KW-0472">Membrane</keyword>
<proteinExistence type="predicted"/>
<comment type="subcellular location">
    <subcellularLocation>
        <location evidence="2">Membrane</location>
    </subcellularLocation>
    <subcellularLocation>
        <location evidence="1">Mitochondrion</location>
    </subcellularLocation>
</comment>
<evidence type="ECO:0000256" key="4">
    <source>
        <dbReference type="ARBA" id="ARBA00022989"/>
    </source>
</evidence>
<evidence type="ECO:0000256" key="7">
    <source>
        <dbReference type="ARBA" id="ARBA00023136"/>
    </source>
</evidence>
<evidence type="ECO:0000313" key="11">
    <source>
        <dbReference type="Proteomes" id="UP001209540"/>
    </source>
</evidence>
<gene>
    <name evidence="10" type="ORF">BDA99DRAFT_1977</name>
</gene>
<evidence type="ECO:0000256" key="1">
    <source>
        <dbReference type="ARBA" id="ARBA00004173"/>
    </source>
</evidence>
<name>A0AAD5PJK7_9FUNG</name>
<organism evidence="10 11">
    <name type="scientific">Phascolomyces articulosus</name>
    <dbReference type="NCBI Taxonomy" id="60185"/>
    <lineage>
        <taxon>Eukaryota</taxon>
        <taxon>Fungi</taxon>
        <taxon>Fungi incertae sedis</taxon>
        <taxon>Mucoromycota</taxon>
        <taxon>Mucoromycotina</taxon>
        <taxon>Mucoromycetes</taxon>
        <taxon>Mucorales</taxon>
        <taxon>Lichtheimiaceae</taxon>
        <taxon>Phascolomyces</taxon>
    </lineage>
</organism>
<evidence type="ECO:0000256" key="5">
    <source>
        <dbReference type="ARBA" id="ARBA00023054"/>
    </source>
</evidence>
<accession>A0AAD5PJK7</accession>
<reference evidence="10" key="1">
    <citation type="journal article" date="2022" name="IScience">
        <title>Evolution of zygomycete secretomes and the origins of terrestrial fungal ecologies.</title>
        <authorList>
            <person name="Chang Y."/>
            <person name="Wang Y."/>
            <person name="Mondo S."/>
            <person name="Ahrendt S."/>
            <person name="Andreopoulos W."/>
            <person name="Barry K."/>
            <person name="Beard J."/>
            <person name="Benny G.L."/>
            <person name="Blankenship S."/>
            <person name="Bonito G."/>
            <person name="Cuomo C."/>
            <person name="Desiro A."/>
            <person name="Gervers K.A."/>
            <person name="Hundley H."/>
            <person name="Kuo A."/>
            <person name="LaButti K."/>
            <person name="Lang B.F."/>
            <person name="Lipzen A."/>
            <person name="O'Donnell K."/>
            <person name="Pangilinan J."/>
            <person name="Reynolds N."/>
            <person name="Sandor L."/>
            <person name="Smith M.E."/>
            <person name="Tsang A."/>
            <person name="Grigoriev I.V."/>
            <person name="Stajich J.E."/>
            <person name="Spatafora J.W."/>
        </authorList>
    </citation>
    <scope>NUCLEOTIDE SEQUENCE</scope>
    <source>
        <strain evidence="10">RSA 2281</strain>
    </source>
</reference>
<dbReference type="Pfam" id="PF07798">
    <property type="entry name" value="CCDC90-like"/>
    <property type="match status" value="1"/>
</dbReference>
<feature type="region of interest" description="Disordered" evidence="8">
    <location>
        <begin position="21"/>
        <end position="52"/>
    </location>
</feature>
<feature type="transmembrane region" description="Helical" evidence="9">
    <location>
        <begin position="288"/>
        <end position="310"/>
    </location>
</feature>
<dbReference type="Gene3D" id="1.20.5.340">
    <property type="match status" value="1"/>
</dbReference>
<dbReference type="AlphaFoldDB" id="A0AAD5PJK7"/>
<dbReference type="PANTHER" id="PTHR14360:SF12">
    <property type="entry name" value="MOZ PROTEIN REPRESENTS A CHROMATIN-ASSOCIATED ACETYLTRANSFERASE"/>
    <property type="match status" value="1"/>
</dbReference>
<evidence type="ECO:0000256" key="6">
    <source>
        <dbReference type="ARBA" id="ARBA00023128"/>
    </source>
</evidence>
<dbReference type="PANTHER" id="PTHR14360">
    <property type="entry name" value="PROTEIN FMP32, MITOCHONDRIAL"/>
    <property type="match status" value="1"/>
</dbReference>
<sequence>MMRPPSIQAFSRVQQHAISLRKVVPSSRRSVQTTAEPPSLPPSESSLPAPPNVTDWNPVHLDMFFDRKQAASSILYSPVLRKQPLVTVNNNNNNNNQHEQEQIEKSTELIIAQDIIENDHQYHSLQDTLNDSHLFDTYEQVTHLQAWGGFSRGQAKAVMETIQNLLRISVAKQTDQFLTSSQLENESYLISAAVAEFRREVQLLRRNDSALLQSELTALTREVESLEQRLSEDLGSMRDDIELSMNDYRSDIREEQKITEHQIQGINNRLTVSLGDAATELESLKWNVIWRGLLGGLVTALGITAVGYALSALRNARAAAVQRKEATKSSNDNLTYADMELS</sequence>
<keyword evidence="5" id="KW-0175">Coiled coil</keyword>
<evidence type="ECO:0000256" key="2">
    <source>
        <dbReference type="ARBA" id="ARBA00004370"/>
    </source>
</evidence>
<evidence type="ECO:0000256" key="3">
    <source>
        <dbReference type="ARBA" id="ARBA00022692"/>
    </source>
</evidence>
<protein>
    <submittedName>
        <fullName evidence="10">Uncharacterized protein</fullName>
    </submittedName>
</protein>
<comment type="caution">
    <text evidence="10">The sequence shown here is derived from an EMBL/GenBank/DDBJ whole genome shotgun (WGS) entry which is preliminary data.</text>
</comment>
<keyword evidence="4 9" id="KW-1133">Transmembrane helix</keyword>
<evidence type="ECO:0000313" key="10">
    <source>
        <dbReference type="EMBL" id="KAI9278266.1"/>
    </source>
</evidence>
<dbReference type="EMBL" id="JAIXMP010000001">
    <property type="protein sequence ID" value="KAI9278266.1"/>
    <property type="molecule type" value="Genomic_DNA"/>
</dbReference>
<keyword evidence="11" id="KW-1185">Reference proteome</keyword>
<dbReference type="GO" id="GO:0005739">
    <property type="term" value="C:mitochondrion"/>
    <property type="evidence" value="ECO:0007669"/>
    <property type="project" value="UniProtKB-SubCell"/>
</dbReference>
<evidence type="ECO:0000256" key="9">
    <source>
        <dbReference type="SAM" id="Phobius"/>
    </source>
</evidence>
<keyword evidence="3 9" id="KW-0812">Transmembrane</keyword>
<reference evidence="10" key="2">
    <citation type="submission" date="2023-02" db="EMBL/GenBank/DDBJ databases">
        <authorList>
            <consortium name="DOE Joint Genome Institute"/>
            <person name="Mondo S.J."/>
            <person name="Chang Y."/>
            <person name="Wang Y."/>
            <person name="Ahrendt S."/>
            <person name="Andreopoulos W."/>
            <person name="Barry K."/>
            <person name="Beard J."/>
            <person name="Benny G.L."/>
            <person name="Blankenship S."/>
            <person name="Bonito G."/>
            <person name="Cuomo C."/>
            <person name="Desiro A."/>
            <person name="Gervers K.A."/>
            <person name="Hundley H."/>
            <person name="Kuo A."/>
            <person name="LaButti K."/>
            <person name="Lang B.F."/>
            <person name="Lipzen A."/>
            <person name="O'Donnell K."/>
            <person name="Pangilinan J."/>
            <person name="Reynolds N."/>
            <person name="Sandor L."/>
            <person name="Smith M.W."/>
            <person name="Tsang A."/>
            <person name="Grigoriev I.V."/>
            <person name="Stajich J.E."/>
            <person name="Spatafora J.W."/>
        </authorList>
    </citation>
    <scope>NUCLEOTIDE SEQUENCE</scope>
    <source>
        <strain evidence="10">RSA 2281</strain>
    </source>
</reference>
<evidence type="ECO:0000256" key="8">
    <source>
        <dbReference type="SAM" id="MobiDB-lite"/>
    </source>
</evidence>
<dbReference type="Proteomes" id="UP001209540">
    <property type="component" value="Unassembled WGS sequence"/>
</dbReference>
<keyword evidence="6" id="KW-0496">Mitochondrion</keyword>
<dbReference type="InterPro" id="IPR024461">
    <property type="entry name" value="CCDC90-like"/>
</dbReference>